<organism evidence="2">
    <name type="scientific">Tanacetum cinerariifolium</name>
    <name type="common">Dalmatian daisy</name>
    <name type="synonym">Chrysanthemum cinerariifolium</name>
    <dbReference type="NCBI Taxonomy" id="118510"/>
    <lineage>
        <taxon>Eukaryota</taxon>
        <taxon>Viridiplantae</taxon>
        <taxon>Streptophyta</taxon>
        <taxon>Embryophyta</taxon>
        <taxon>Tracheophyta</taxon>
        <taxon>Spermatophyta</taxon>
        <taxon>Magnoliopsida</taxon>
        <taxon>eudicotyledons</taxon>
        <taxon>Gunneridae</taxon>
        <taxon>Pentapetalae</taxon>
        <taxon>asterids</taxon>
        <taxon>campanulids</taxon>
        <taxon>Asterales</taxon>
        <taxon>Asteraceae</taxon>
        <taxon>Asteroideae</taxon>
        <taxon>Anthemideae</taxon>
        <taxon>Anthemidinae</taxon>
        <taxon>Tanacetum</taxon>
    </lineage>
</organism>
<dbReference type="EMBL" id="BKCJ010390441">
    <property type="protein sequence ID" value="GFA23730.1"/>
    <property type="molecule type" value="Genomic_DNA"/>
</dbReference>
<feature type="compositionally biased region" description="Basic and acidic residues" evidence="1">
    <location>
        <begin position="33"/>
        <end position="54"/>
    </location>
</feature>
<evidence type="ECO:0008006" key="3">
    <source>
        <dbReference type="Google" id="ProtNLM"/>
    </source>
</evidence>
<dbReference type="InterPro" id="IPR045012">
    <property type="entry name" value="NLP"/>
</dbReference>
<name>A0A699JB83_TANCI</name>
<reference evidence="2" key="1">
    <citation type="journal article" date="2019" name="Sci. Rep.">
        <title>Draft genome of Tanacetum cinerariifolium, the natural source of mosquito coil.</title>
        <authorList>
            <person name="Yamashiro T."/>
            <person name="Shiraishi A."/>
            <person name="Satake H."/>
            <person name="Nakayama K."/>
        </authorList>
    </citation>
    <scope>NUCLEOTIDE SEQUENCE</scope>
</reference>
<gene>
    <name evidence="2" type="ORF">Tci_595702</name>
</gene>
<dbReference type="AlphaFoldDB" id="A0A699JB83"/>
<evidence type="ECO:0000313" key="2">
    <source>
        <dbReference type="EMBL" id="GFA23730.1"/>
    </source>
</evidence>
<evidence type="ECO:0000256" key="1">
    <source>
        <dbReference type="SAM" id="MobiDB-lite"/>
    </source>
</evidence>
<accession>A0A699JB83</accession>
<dbReference type="PANTHER" id="PTHR32002:SF35">
    <property type="entry name" value="PROTEIN NLP6"/>
    <property type="match status" value="1"/>
</dbReference>
<protein>
    <recommendedName>
        <fullName evidence="3">RWP-RK domain-containing protein</fullName>
    </recommendedName>
</protein>
<feature type="region of interest" description="Disordered" evidence="1">
    <location>
        <begin position="32"/>
        <end position="54"/>
    </location>
</feature>
<proteinExistence type="predicted"/>
<dbReference type="GO" id="GO:0003700">
    <property type="term" value="F:DNA-binding transcription factor activity"/>
    <property type="evidence" value="ECO:0007669"/>
    <property type="project" value="InterPro"/>
</dbReference>
<comment type="caution">
    <text evidence="2">The sequence shown here is derived from an EMBL/GenBank/DDBJ whole genome shotgun (WGS) entry which is preliminary data.</text>
</comment>
<sequence length="489" mass="54788">MEISGTQGGFHLQAETFGGPWAGKISFGLPGHAFEDRTPHQSRDMHDYPEDQRPPCEDKAIFSKKWGSFAVPVILANECIGVLEFVDTEPTHTYDGDINEVNKALKCAGFESFNIRDTQKYAHIPNKRRRTTNSSMYEHYNVLVPYFGLSKAKAMEKVNRKFFPKKQTETTCEATHIPDYSAGKAKKVKKEFEVIESTFRNALRNVGITEWPFIRTTTTKASCAPKTRINPMASATSSLGSLNADDYSTIRLVQGEASERSLEQTTITNTSALETQNDQIVSGNTSYTEALPESEYARPNFLPEGKRFEYQDHETTYLDALDHFEVDNDYTFPGQEIPYSSESRTDQTLYDKTSSIGIPNNAGDLNSGWDIDLDHYINVENDNLFLDQEIHDSAETRTNQTLCDGTSSFGILNDASCDFNSSWDKGVYERPLELIMTTSTSASGVHESSSAGLEQLCEMGDGLFFHDLFEQDFLMQEELGPGLSFSPTK</sequence>
<dbReference type="PANTHER" id="PTHR32002">
    <property type="entry name" value="PROTEIN NLP8"/>
    <property type="match status" value="1"/>
</dbReference>